<dbReference type="PROSITE" id="PS51746">
    <property type="entry name" value="PPM_2"/>
    <property type="match status" value="1"/>
</dbReference>
<comment type="similarity">
    <text evidence="2">Belongs to the PP2C family.</text>
</comment>
<evidence type="ECO:0000256" key="11">
    <source>
        <dbReference type="SAM" id="MobiDB-lite"/>
    </source>
</evidence>
<protein>
    <recommendedName>
        <fullName evidence="3">protein-serine/threonine phosphatase</fullName>
        <ecNumber evidence="3">3.1.3.16</ecNumber>
    </recommendedName>
</protein>
<dbReference type="CDD" id="cd00143">
    <property type="entry name" value="PP2Cc"/>
    <property type="match status" value="1"/>
</dbReference>
<evidence type="ECO:0000256" key="5">
    <source>
        <dbReference type="ARBA" id="ARBA00022801"/>
    </source>
</evidence>
<name>A0A9W7EVN3_9STRA</name>
<dbReference type="Proteomes" id="UP001165160">
    <property type="component" value="Unassembled WGS sequence"/>
</dbReference>
<dbReference type="Gene3D" id="3.60.40.10">
    <property type="entry name" value="PPM-type phosphatase domain"/>
    <property type="match status" value="1"/>
</dbReference>
<keyword evidence="5" id="KW-0378">Hydrolase</keyword>
<comment type="catalytic activity">
    <reaction evidence="9">
        <text>O-phospho-L-seryl-[protein] + H2O = L-seryl-[protein] + phosphate</text>
        <dbReference type="Rhea" id="RHEA:20629"/>
        <dbReference type="Rhea" id="RHEA-COMP:9863"/>
        <dbReference type="Rhea" id="RHEA-COMP:11604"/>
        <dbReference type="ChEBI" id="CHEBI:15377"/>
        <dbReference type="ChEBI" id="CHEBI:29999"/>
        <dbReference type="ChEBI" id="CHEBI:43474"/>
        <dbReference type="ChEBI" id="CHEBI:83421"/>
        <dbReference type="EC" id="3.1.3.16"/>
    </reaction>
</comment>
<dbReference type="PANTHER" id="PTHR13832">
    <property type="entry name" value="PROTEIN PHOSPHATASE 2C"/>
    <property type="match status" value="1"/>
</dbReference>
<dbReference type="InterPro" id="IPR001932">
    <property type="entry name" value="PPM-type_phosphatase-like_dom"/>
</dbReference>
<evidence type="ECO:0000313" key="14">
    <source>
        <dbReference type="Proteomes" id="UP001165160"/>
    </source>
</evidence>
<evidence type="ECO:0000256" key="4">
    <source>
        <dbReference type="ARBA" id="ARBA00022723"/>
    </source>
</evidence>
<dbReference type="PANTHER" id="PTHR13832:SF803">
    <property type="entry name" value="PROTEIN PHOSPHATASE 1G"/>
    <property type="match status" value="1"/>
</dbReference>
<feature type="domain" description="PPM-type phosphatase" evidence="12">
    <location>
        <begin position="289"/>
        <end position="624"/>
    </location>
</feature>
<dbReference type="Pfam" id="PF00481">
    <property type="entry name" value="PP2C"/>
    <property type="match status" value="2"/>
</dbReference>
<accession>A0A9W7EVN3</accession>
<feature type="region of interest" description="Disordered" evidence="11">
    <location>
        <begin position="147"/>
        <end position="204"/>
    </location>
</feature>
<dbReference type="GO" id="GO:0004722">
    <property type="term" value="F:protein serine/threonine phosphatase activity"/>
    <property type="evidence" value="ECO:0007669"/>
    <property type="project" value="UniProtKB-EC"/>
</dbReference>
<evidence type="ECO:0000256" key="6">
    <source>
        <dbReference type="ARBA" id="ARBA00022842"/>
    </source>
</evidence>
<keyword evidence="14" id="KW-1185">Reference proteome</keyword>
<evidence type="ECO:0000256" key="2">
    <source>
        <dbReference type="ARBA" id="ARBA00006702"/>
    </source>
</evidence>
<keyword evidence="7" id="KW-0904">Protein phosphatase</keyword>
<comment type="cofactor">
    <cofactor evidence="1">
        <name>Mn(2+)</name>
        <dbReference type="ChEBI" id="CHEBI:29035"/>
    </cofactor>
</comment>
<feature type="region of interest" description="Disordered" evidence="11">
    <location>
        <begin position="218"/>
        <end position="265"/>
    </location>
</feature>
<dbReference type="AlphaFoldDB" id="A0A9W7EVN3"/>
<proteinExistence type="inferred from homology"/>
<feature type="compositionally biased region" description="Low complexity" evidence="11">
    <location>
        <begin position="186"/>
        <end position="198"/>
    </location>
</feature>
<evidence type="ECO:0000256" key="8">
    <source>
        <dbReference type="ARBA" id="ARBA00023211"/>
    </source>
</evidence>
<evidence type="ECO:0000313" key="13">
    <source>
        <dbReference type="EMBL" id="GMH94309.1"/>
    </source>
</evidence>
<feature type="compositionally biased region" description="Low complexity" evidence="11">
    <location>
        <begin position="244"/>
        <end position="255"/>
    </location>
</feature>
<feature type="region of interest" description="Disordered" evidence="11">
    <location>
        <begin position="1"/>
        <end position="49"/>
    </location>
</feature>
<evidence type="ECO:0000256" key="3">
    <source>
        <dbReference type="ARBA" id="ARBA00013081"/>
    </source>
</evidence>
<comment type="catalytic activity">
    <reaction evidence="10">
        <text>O-phospho-L-threonyl-[protein] + H2O = L-threonyl-[protein] + phosphate</text>
        <dbReference type="Rhea" id="RHEA:47004"/>
        <dbReference type="Rhea" id="RHEA-COMP:11060"/>
        <dbReference type="Rhea" id="RHEA-COMP:11605"/>
        <dbReference type="ChEBI" id="CHEBI:15377"/>
        <dbReference type="ChEBI" id="CHEBI:30013"/>
        <dbReference type="ChEBI" id="CHEBI:43474"/>
        <dbReference type="ChEBI" id="CHEBI:61977"/>
        <dbReference type="EC" id="3.1.3.16"/>
    </reaction>
</comment>
<comment type="caution">
    <text evidence="13">The sequence shown here is derived from an EMBL/GenBank/DDBJ whole genome shotgun (WGS) entry which is preliminary data.</text>
</comment>
<reference evidence="14" key="1">
    <citation type="journal article" date="2023" name="Commun. Biol.">
        <title>Genome analysis of Parmales, the sister group of diatoms, reveals the evolutionary specialization of diatoms from phago-mixotrophs to photoautotrophs.</title>
        <authorList>
            <person name="Ban H."/>
            <person name="Sato S."/>
            <person name="Yoshikawa S."/>
            <person name="Yamada K."/>
            <person name="Nakamura Y."/>
            <person name="Ichinomiya M."/>
            <person name="Sato N."/>
            <person name="Blanc-Mathieu R."/>
            <person name="Endo H."/>
            <person name="Kuwata A."/>
            <person name="Ogata H."/>
        </authorList>
    </citation>
    <scope>NUCLEOTIDE SEQUENCE [LARGE SCALE GENOMIC DNA]</scope>
    <source>
        <strain evidence="14">NIES 3699</strain>
    </source>
</reference>
<keyword evidence="8" id="KW-0464">Manganese</keyword>
<evidence type="ECO:0000259" key="12">
    <source>
        <dbReference type="PROSITE" id="PS51746"/>
    </source>
</evidence>
<dbReference type="InterPro" id="IPR015655">
    <property type="entry name" value="PP2C"/>
</dbReference>
<dbReference type="SMART" id="SM00332">
    <property type="entry name" value="PP2Cc"/>
    <property type="match status" value="1"/>
</dbReference>
<keyword evidence="4" id="KW-0479">Metal-binding</keyword>
<dbReference type="EMBL" id="BRXX01000153">
    <property type="protein sequence ID" value="GMH94309.1"/>
    <property type="molecule type" value="Genomic_DNA"/>
</dbReference>
<dbReference type="GO" id="GO:0046872">
    <property type="term" value="F:metal ion binding"/>
    <property type="evidence" value="ECO:0007669"/>
    <property type="project" value="UniProtKB-KW"/>
</dbReference>
<keyword evidence="6" id="KW-0460">Magnesium</keyword>
<evidence type="ECO:0000256" key="1">
    <source>
        <dbReference type="ARBA" id="ARBA00001936"/>
    </source>
</evidence>
<gene>
    <name evidence="13" type="ORF">TrVE_jg6603</name>
</gene>
<feature type="compositionally biased region" description="Low complexity" evidence="11">
    <location>
        <begin position="8"/>
        <end position="37"/>
    </location>
</feature>
<evidence type="ECO:0000256" key="7">
    <source>
        <dbReference type="ARBA" id="ARBA00022912"/>
    </source>
</evidence>
<organism evidence="13 14">
    <name type="scientific">Triparma verrucosa</name>
    <dbReference type="NCBI Taxonomy" id="1606542"/>
    <lineage>
        <taxon>Eukaryota</taxon>
        <taxon>Sar</taxon>
        <taxon>Stramenopiles</taxon>
        <taxon>Ochrophyta</taxon>
        <taxon>Bolidophyceae</taxon>
        <taxon>Parmales</taxon>
        <taxon>Triparmaceae</taxon>
        <taxon>Triparma</taxon>
    </lineage>
</organism>
<evidence type="ECO:0000256" key="9">
    <source>
        <dbReference type="ARBA" id="ARBA00047761"/>
    </source>
</evidence>
<sequence>MSSQQPPSISTNSTQHSTQNSTQSSNSSHFSISLSLISPPPTPPTPVTAHLTSNSFYLTPPSVPSVPSITSPPSPFSQPILKSIPLSSVQSVRGTRGGFSVIYTSGITSETATFSVDRREQLNLVLFEFQRSLGKLLERLLRERETGKMTPVKQSSVVSQSLQNEGDWSSFSKRSPARSIDFNHDPSTSPTFKPSTSPQISPNLGFHVSDLQLHYTPLTHGHGRHRRGSKSGSASIPKPPSPSTSPLSTKDSPSSLRGSYGNGSVSPSADQIFDLSLDDADFKSVTQYQTGCSSKQGVRSSQEDTFITSQLPVQGGRGGWILGVFDGHCGSECSSWISENIVPIWSTLKVNDFEASLNELFKIMDEQFCTISKEMGYESGATACVAIVTEEKMVYVGNVGDCRCIKSSDVTTNDMMELEIVEEMVGYEEMSIVHKPNDEIEKSRILKCNGWVQSESEISIPPMARLDLEDEEVCLILERNARERLGTSSSNPGKLVEIHRVCGELSVSRALGDIDFKSAYNDKDPEGWWQGPNFLPYDRSHSQKFTGDLVTSEPGIVTGRLNPRDCVLICCDGVTDVMELEDLSRICDNINNLGWTCDMVCDRIVELAIMLGSSDNCTAVCLYVKP</sequence>
<dbReference type="SUPFAM" id="SSF81606">
    <property type="entry name" value="PP2C-like"/>
    <property type="match status" value="1"/>
</dbReference>
<dbReference type="EC" id="3.1.3.16" evidence="3"/>
<dbReference type="InterPro" id="IPR036457">
    <property type="entry name" value="PPM-type-like_dom_sf"/>
</dbReference>
<feature type="compositionally biased region" description="Polar residues" evidence="11">
    <location>
        <begin position="162"/>
        <end position="173"/>
    </location>
</feature>
<evidence type="ECO:0000256" key="10">
    <source>
        <dbReference type="ARBA" id="ARBA00048336"/>
    </source>
</evidence>